<dbReference type="GO" id="GO:0005829">
    <property type="term" value="C:cytosol"/>
    <property type="evidence" value="ECO:0007669"/>
    <property type="project" value="TreeGrafter"/>
</dbReference>
<keyword evidence="4" id="KW-1185">Reference proteome</keyword>
<feature type="region of interest" description="Disordered" evidence="2">
    <location>
        <begin position="1"/>
        <end position="26"/>
    </location>
</feature>
<reference evidence="3" key="2">
    <citation type="submission" date="2025-08" db="UniProtKB">
        <authorList>
            <consortium name="Ensembl"/>
        </authorList>
    </citation>
    <scope>IDENTIFICATION</scope>
</reference>
<name>A0A667XHZ5_9TELE</name>
<protein>
    <submittedName>
        <fullName evidence="3">Immunoglobulin (CD79A) binding protein 1</fullName>
    </submittedName>
</protein>
<sequence length="364" mass="41784">MAESENSNSVKNLAEHDAEPPKLSDMLDRGWKSFEEVDATNEPIGSSHVQVKVKRAILMLEEASRMVAQLDLFSRNEDLEEISTTDLKYLLLPAILGALTMKQTDRDKRLELVQTARTYFRDFVRRCKEYNVSDFELPKSMTENATRDEESDSECSTNKPSSSSPLDLVAMAAQRQAKIERYRQKKETEARLYEVRRAVDGGQADDEVVRDFYLLTLRKWVALSLEELDSIDQEVEILKRMGAMKQSSTQQPSQCKQPTRTPVKPFILTRDAVQAQVFGAGYPSLPIMTVDDWYEQHRKQGALPDQGIPKRVAVEEDFDAKEHEEEEKEKKAENDDAESLKKARDWDDWKDTHPRGYGNRQNMG</sequence>
<dbReference type="CTD" id="3476"/>
<dbReference type="InterPro" id="IPR038511">
    <property type="entry name" value="TAP42/TAP46-like_sf"/>
</dbReference>
<dbReference type="Proteomes" id="UP000472263">
    <property type="component" value="Chromosome 10"/>
</dbReference>
<feature type="region of interest" description="Disordered" evidence="2">
    <location>
        <begin position="141"/>
        <end position="166"/>
    </location>
</feature>
<feature type="compositionally biased region" description="Basic and acidic residues" evidence="2">
    <location>
        <begin position="13"/>
        <end position="26"/>
    </location>
</feature>
<evidence type="ECO:0000313" key="3">
    <source>
        <dbReference type="Ensembl" id="ENSMMDP00005014807.1"/>
    </source>
</evidence>
<feature type="compositionally biased region" description="Polar residues" evidence="2">
    <location>
        <begin position="154"/>
        <end position="165"/>
    </location>
</feature>
<proteinExistence type="inferred from homology"/>
<evidence type="ECO:0000256" key="1">
    <source>
        <dbReference type="ARBA" id="ARBA00034730"/>
    </source>
</evidence>
<dbReference type="Pfam" id="PF04177">
    <property type="entry name" value="TAP42"/>
    <property type="match status" value="1"/>
</dbReference>
<reference evidence="3" key="3">
    <citation type="submission" date="2025-09" db="UniProtKB">
        <authorList>
            <consortium name="Ensembl"/>
        </authorList>
    </citation>
    <scope>IDENTIFICATION</scope>
</reference>
<dbReference type="InParanoid" id="A0A667XHZ5"/>
<dbReference type="AlphaFoldDB" id="A0A667XHZ5"/>
<organism evidence="3 4">
    <name type="scientific">Myripristis murdjan</name>
    <name type="common">pinecone soldierfish</name>
    <dbReference type="NCBI Taxonomy" id="586833"/>
    <lineage>
        <taxon>Eukaryota</taxon>
        <taxon>Metazoa</taxon>
        <taxon>Chordata</taxon>
        <taxon>Craniata</taxon>
        <taxon>Vertebrata</taxon>
        <taxon>Euteleostomi</taxon>
        <taxon>Actinopterygii</taxon>
        <taxon>Neopterygii</taxon>
        <taxon>Teleostei</taxon>
        <taxon>Neoteleostei</taxon>
        <taxon>Acanthomorphata</taxon>
        <taxon>Holocentriformes</taxon>
        <taxon>Holocentridae</taxon>
        <taxon>Myripristis</taxon>
    </lineage>
</organism>
<dbReference type="GO" id="GO:0035303">
    <property type="term" value="P:regulation of dephosphorylation"/>
    <property type="evidence" value="ECO:0007669"/>
    <property type="project" value="TreeGrafter"/>
</dbReference>
<gene>
    <name evidence="3" type="primary">IGBP1</name>
    <name evidence="3" type="synonym">igbp1</name>
</gene>
<reference evidence="3" key="1">
    <citation type="submission" date="2019-06" db="EMBL/GenBank/DDBJ databases">
        <authorList>
            <consortium name="Wellcome Sanger Institute Data Sharing"/>
        </authorList>
    </citation>
    <scope>NUCLEOTIDE SEQUENCE [LARGE SCALE GENOMIC DNA]</scope>
</reference>
<feature type="compositionally biased region" description="Polar residues" evidence="2">
    <location>
        <begin position="1"/>
        <end position="11"/>
    </location>
</feature>
<dbReference type="PANTHER" id="PTHR10933">
    <property type="entry name" value="IMMUNOGLOBULIN-BINDING PROTEIN 1"/>
    <property type="match status" value="1"/>
</dbReference>
<dbReference type="GO" id="GO:0009966">
    <property type="term" value="P:regulation of signal transduction"/>
    <property type="evidence" value="ECO:0007669"/>
    <property type="project" value="InterPro"/>
</dbReference>
<dbReference type="Ensembl" id="ENSMMDT00005015212.1">
    <property type="protein sequence ID" value="ENSMMDP00005014807.1"/>
    <property type="gene ID" value="ENSMMDG00005007574.1"/>
</dbReference>
<dbReference type="GeneID" id="115366978"/>
<dbReference type="GeneTree" id="ENSGT00390000002414"/>
<feature type="region of interest" description="Disordered" evidence="2">
    <location>
        <begin position="300"/>
        <end position="364"/>
    </location>
</feature>
<feature type="compositionally biased region" description="Basic and acidic residues" evidence="2">
    <location>
        <begin position="320"/>
        <end position="354"/>
    </location>
</feature>
<dbReference type="RefSeq" id="XP_029918528.1">
    <property type="nucleotide sequence ID" value="XM_030062668.1"/>
</dbReference>
<accession>A0A667XHZ5</accession>
<dbReference type="FunFam" id="1.25.40.540:FF:000003">
    <property type="entry name" value="Immunoglobulin (CD79A)-binding protein 1"/>
    <property type="match status" value="1"/>
</dbReference>
<comment type="similarity">
    <text evidence="1">Belongs to the IGBP1/TAP42 family.</text>
</comment>
<evidence type="ECO:0000256" key="2">
    <source>
        <dbReference type="SAM" id="MobiDB-lite"/>
    </source>
</evidence>
<dbReference type="PANTHER" id="PTHR10933:SF9">
    <property type="entry name" value="IMMUNOGLOBULIN-BINDING PROTEIN 1"/>
    <property type="match status" value="1"/>
</dbReference>
<dbReference type="GO" id="GO:0051721">
    <property type="term" value="F:protein phosphatase 2A binding"/>
    <property type="evidence" value="ECO:0007669"/>
    <property type="project" value="TreeGrafter"/>
</dbReference>
<dbReference type="OrthoDB" id="10261753at2759"/>
<dbReference type="Gene3D" id="1.25.40.540">
    <property type="entry name" value="TAP42-like family"/>
    <property type="match status" value="1"/>
</dbReference>
<dbReference type="InterPro" id="IPR007304">
    <property type="entry name" value="TAP46-like"/>
</dbReference>
<evidence type="ECO:0000313" key="4">
    <source>
        <dbReference type="Proteomes" id="UP000472263"/>
    </source>
</evidence>